<dbReference type="PANTHER" id="PTHR30137">
    <property type="entry name" value="LUCIFERASE-LIKE MONOOXYGENASE"/>
    <property type="match status" value="1"/>
</dbReference>
<dbReference type="CDD" id="cd00347">
    <property type="entry name" value="Flavin_utilizing_monoxygenases"/>
    <property type="match status" value="1"/>
</dbReference>
<comment type="caution">
    <text evidence="4">The sequence shown here is derived from an EMBL/GenBank/DDBJ whole genome shotgun (WGS) entry which is preliminary data.</text>
</comment>
<dbReference type="PANTHER" id="PTHR30137:SF8">
    <property type="entry name" value="BLR5498 PROTEIN"/>
    <property type="match status" value="1"/>
</dbReference>
<protein>
    <submittedName>
        <fullName evidence="4">LLM class flavin-dependent oxidoreductase</fullName>
    </submittedName>
</protein>
<feature type="domain" description="Luciferase-like" evidence="3">
    <location>
        <begin position="1"/>
        <end position="316"/>
    </location>
</feature>
<accession>A0ABV8KVE7</accession>
<evidence type="ECO:0000259" key="3">
    <source>
        <dbReference type="Pfam" id="PF00296"/>
    </source>
</evidence>
<dbReference type="InterPro" id="IPR036661">
    <property type="entry name" value="Luciferase-like_sf"/>
</dbReference>
<keyword evidence="5" id="KW-1185">Reference proteome</keyword>
<dbReference type="InterPro" id="IPR050766">
    <property type="entry name" value="Bact_Lucif_Oxidored"/>
</dbReference>
<evidence type="ECO:0000256" key="1">
    <source>
        <dbReference type="ARBA" id="ARBA00023002"/>
    </source>
</evidence>
<dbReference type="Pfam" id="PF00296">
    <property type="entry name" value="Bac_luciferase"/>
    <property type="match status" value="1"/>
</dbReference>
<dbReference type="EMBL" id="JBHSBN010000035">
    <property type="protein sequence ID" value="MFC4110175.1"/>
    <property type="molecule type" value="Genomic_DNA"/>
</dbReference>
<name>A0ABV8KVE7_9ACTN</name>
<sequence>MQFGINLFPTVTPAEKPAAQHFDEALRLAALADELGFHHVKTVEHYFTPYGGYSPDPVTFLAAAAARTRRIRLVTGAVIPAFSHPIKLAGKLAMLDNISHGRLDIGFGRAFLPPEFEAFQVAMDESRDRFDEGVEACRRLWAEQEVVWQGRFHQFGPVTMLPRPYQQPHPPILVATATTPVSCEAAGRAGYGLMMVPSINKPEKLQEMLELYRKSRQAAGHDPNTGDIHFSYNCYLATDATTAYRNGRRYSEHTHQKLVDAVAEWSRTRSADYPGYENIVQRVRSSDFDKSLAEDKVLVGTPEEVTARLSRIRDLYGDITVSLQVISGNMPYEESAETMRLFADAVLPRFPQPAPADDATSTAERR</sequence>
<dbReference type="Proteomes" id="UP001595868">
    <property type="component" value="Unassembled WGS sequence"/>
</dbReference>
<gene>
    <name evidence="4" type="ORF">ACFOX0_30165</name>
</gene>
<dbReference type="Gene3D" id="3.20.20.30">
    <property type="entry name" value="Luciferase-like domain"/>
    <property type="match status" value="1"/>
</dbReference>
<organism evidence="4 5">
    <name type="scientific">Micromonospora zhanjiangensis</name>
    <dbReference type="NCBI Taxonomy" id="1522057"/>
    <lineage>
        <taxon>Bacteria</taxon>
        <taxon>Bacillati</taxon>
        <taxon>Actinomycetota</taxon>
        <taxon>Actinomycetes</taxon>
        <taxon>Micromonosporales</taxon>
        <taxon>Micromonosporaceae</taxon>
        <taxon>Micromonospora</taxon>
    </lineage>
</organism>
<dbReference type="InterPro" id="IPR011251">
    <property type="entry name" value="Luciferase-like_dom"/>
</dbReference>
<dbReference type="RefSeq" id="WP_377552362.1">
    <property type="nucleotide sequence ID" value="NZ_JBHSBN010000035.1"/>
</dbReference>
<keyword evidence="1" id="KW-0560">Oxidoreductase</keyword>
<evidence type="ECO:0000256" key="2">
    <source>
        <dbReference type="ARBA" id="ARBA00023033"/>
    </source>
</evidence>
<evidence type="ECO:0000313" key="4">
    <source>
        <dbReference type="EMBL" id="MFC4110175.1"/>
    </source>
</evidence>
<keyword evidence="2" id="KW-0503">Monooxygenase</keyword>
<reference evidence="5" key="1">
    <citation type="journal article" date="2019" name="Int. J. Syst. Evol. Microbiol.">
        <title>The Global Catalogue of Microorganisms (GCM) 10K type strain sequencing project: providing services to taxonomists for standard genome sequencing and annotation.</title>
        <authorList>
            <consortium name="The Broad Institute Genomics Platform"/>
            <consortium name="The Broad Institute Genome Sequencing Center for Infectious Disease"/>
            <person name="Wu L."/>
            <person name="Ma J."/>
        </authorList>
    </citation>
    <scope>NUCLEOTIDE SEQUENCE [LARGE SCALE GENOMIC DNA]</scope>
    <source>
        <strain evidence="5">2902at01</strain>
    </source>
</reference>
<evidence type="ECO:0000313" key="5">
    <source>
        <dbReference type="Proteomes" id="UP001595868"/>
    </source>
</evidence>
<dbReference type="SUPFAM" id="SSF51679">
    <property type="entry name" value="Bacterial luciferase-like"/>
    <property type="match status" value="1"/>
</dbReference>
<proteinExistence type="predicted"/>